<dbReference type="Gene3D" id="3.60.40.10">
    <property type="entry name" value="PPM-type phosphatase domain"/>
    <property type="match status" value="1"/>
</dbReference>
<reference evidence="3 4" key="1">
    <citation type="submission" date="2020-10" db="EMBL/GenBank/DDBJ databases">
        <title>The Coptis chinensis genome and diversification of protoberbering-type alkaloids.</title>
        <authorList>
            <person name="Wang B."/>
            <person name="Shu S."/>
            <person name="Song C."/>
            <person name="Liu Y."/>
        </authorList>
    </citation>
    <scope>NUCLEOTIDE SEQUENCE [LARGE SCALE GENOMIC DNA]</scope>
    <source>
        <strain evidence="3">HL-2020</strain>
        <tissue evidence="3">Leaf</tissue>
    </source>
</reference>
<feature type="domain" description="PPM-type phosphatase" evidence="2">
    <location>
        <begin position="44"/>
        <end position="239"/>
    </location>
</feature>
<dbReference type="OrthoDB" id="420076at2759"/>
<accession>A0A835IXX5</accession>
<dbReference type="EMBL" id="JADFTS010000001">
    <property type="protein sequence ID" value="KAF9626131.1"/>
    <property type="molecule type" value="Genomic_DNA"/>
</dbReference>
<proteinExistence type="predicted"/>
<sequence length="239" mass="26735">MRLLTCLYLAFVLNGDSVKKHTKKGKGAPHRTVMRMVGAARGLQWGKSSKRNVICMDTELGPSSAFERNRRRKGGVEVAELWVRGINLAFYETEEGFISDVKRELKTTPLFAAIGTCCLVGIIWKGALYFANLGYSQAVIGRSTSKSETKAVATQLTVDHNVKDLDFRNKFVAEHGDEAGLVAEREDRTWCVKGIIQITRSIGDVYLKRPGFLDRLGETKPRFHPESPIDKGFILSLYH</sequence>
<feature type="signal peptide" evidence="1">
    <location>
        <begin position="1"/>
        <end position="15"/>
    </location>
</feature>
<organism evidence="3 4">
    <name type="scientific">Coptis chinensis</name>
    <dbReference type="NCBI Taxonomy" id="261450"/>
    <lineage>
        <taxon>Eukaryota</taxon>
        <taxon>Viridiplantae</taxon>
        <taxon>Streptophyta</taxon>
        <taxon>Embryophyta</taxon>
        <taxon>Tracheophyta</taxon>
        <taxon>Spermatophyta</taxon>
        <taxon>Magnoliopsida</taxon>
        <taxon>Ranunculales</taxon>
        <taxon>Ranunculaceae</taxon>
        <taxon>Coptidoideae</taxon>
        <taxon>Coptis</taxon>
    </lineage>
</organism>
<evidence type="ECO:0000256" key="1">
    <source>
        <dbReference type="SAM" id="SignalP"/>
    </source>
</evidence>
<dbReference type="InterPro" id="IPR015655">
    <property type="entry name" value="PP2C"/>
</dbReference>
<evidence type="ECO:0000313" key="3">
    <source>
        <dbReference type="EMBL" id="KAF9626131.1"/>
    </source>
</evidence>
<dbReference type="InterPro" id="IPR001932">
    <property type="entry name" value="PPM-type_phosphatase-like_dom"/>
</dbReference>
<protein>
    <recommendedName>
        <fullName evidence="2">PPM-type phosphatase domain-containing protein</fullName>
    </recommendedName>
</protein>
<dbReference type="Proteomes" id="UP000631114">
    <property type="component" value="Unassembled WGS sequence"/>
</dbReference>
<gene>
    <name evidence="3" type="ORF">IFM89_031258</name>
</gene>
<evidence type="ECO:0000259" key="2">
    <source>
        <dbReference type="PROSITE" id="PS51746"/>
    </source>
</evidence>
<dbReference type="AlphaFoldDB" id="A0A835IXX5"/>
<dbReference type="GO" id="GO:0004722">
    <property type="term" value="F:protein serine/threonine phosphatase activity"/>
    <property type="evidence" value="ECO:0007669"/>
    <property type="project" value="InterPro"/>
</dbReference>
<name>A0A835IXX5_9MAGN</name>
<dbReference type="SUPFAM" id="SSF81606">
    <property type="entry name" value="PP2C-like"/>
    <property type="match status" value="1"/>
</dbReference>
<keyword evidence="4" id="KW-1185">Reference proteome</keyword>
<feature type="chain" id="PRO_5032740598" description="PPM-type phosphatase domain-containing protein" evidence="1">
    <location>
        <begin position="16"/>
        <end position="239"/>
    </location>
</feature>
<keyword evidence="1" id="KW-0732">Signal</keyword>
<dbReference type="Pfam" id="PF00481">
    <property type="entry name" value="PP2C"/>
    <property type="match status" value="1"/>
</dbReference>
<comment type="caution">
    <text evidence="3">The sequence shown here is derived from an EMBL/GenBank/DDBJ whole genome shotgun (WGS) entry which is preliminary data.</text>
</comment>
<evidence type="ECO:0000313" key="4">
    <source>
        <dbReference type="Proteomes" id="UP000631114"/>
    </source>
</evidence>
<dbReference type="PANTHER" id="PTHR47992">
    <property type="entry name" value="PROTEIN PHOSPHATASE"/>
    <property type="match status" value="1"/>
</dbReference>
<dbReference type="InterPro" id="IPR036457">
    <property type="entry name" value="PPM-type-like_dom_sf"/>
</dbReference>
<dbReference type="PROSITE" id="PS51746">
    <property type="entry name" value="PPM_2"/>
    <property type="match status" value="1"/>
</dbReference>